<dbReference type="PANTHER" id="PTHR10039">
    <property type="entry name" value="AMELOGENIN"/>
    <property type="match status" value="1"/>
</dbReference>
<dbReference type="AlphaFoldDB" id="G9N6A3"/>
<dbReference type="InterPro" id="IPR056884">
    <property type="entry name" value="NPHP3-like_N"/>
</dbReference>
<dbReference type="InterPro" id="IPR011047">
    <property type="entry name" value="Quinoprotein_ADH-like_sf"/>
</dbReference>
<feature type="domain" description="NACHT" evidence="3">
    <location>
        <begin position="50"/>
        <end position="191"/>
    </location>
</feature>
<dbReference type="InterPro" id="IPR027417">
    <property type="entry name" value="P-loop_NTPase"/>
</dbReference>
<dbReference type="PANTHER" id="PTHR10039:SF14">
    <property type="entry name" value="NACHT DOMAIN-CONTAINING PROTEIN"/>
    <property type="match status" value="1"/>
</dbReference>
<dbReference type="PROSITE" id="PS50837">
    <property type="entry name" value="NACHT"/>
    <property type="match status" value="1"/>
</dbReference>
<dbReference type="Gene3D" id="3.40.50.300">
    <property type="entry name" value="P-loop containing nucleotide triphosphate hydrolases"/>
    <property type="match status" value="1"/>
</dbReference>
<comment type="caution">
    <text evidence="4">The sequence shown here is derived from an EMBL/GenBank/DDBJ whole genome shotgun (WGS) entry which is preliminary data.</text>
</comment>
<dbReference type="GeneID" id="25787568"/>
<organism evidence="4 5">
    <name type="scientific">Hypocrea virens (strain Gv29-8 / FGSC 10586)</name>
    <name type="common">Gliocladium virens</name>
    <name type="synonym">Trichoderma virens</name>
    <dbReference type="NCBI Taxonomy" id="413071"/>
    <lineage>
        <taxon>Eukaryota</taxon>
        <taxon>Fungi</taxon>
        <taxon>Dikarya</taxon>
        <taxon>Ascomycota</taxon>
        <taxon>Pezizomycotina</taxon>
        <taxon>Sordariomycetes</taxon>
        <taxon>Hypocreomycetidae</taxon>
        <taxon>Hypocreales</taxon>
        <taxon>Hypocreaceae</taxon>
        <taxon>Trichoderma</taxon>
    </lineage>
</organism>
<dbReference type="Pfam" id="PF24883">
    <property type="entry name" value="NPHP3_N"/>
    <property type="match status" value="1"/>
</dbReference>
<sequence>DSFLHKISKTDPFYDKERILELKGPFLYESFSWILDHEDFQKWRHTKKSGVLWIKGDPGKGKTMLLCGIINELEKNSGVNINLGYFFCQATDSRINTAASVVAGLIFSLIKRHPALLSPICKKHEDNLSQLNGPNAWAVLCNIFKDLTQYSTIQYPVCIVDALDECEHDCKLLLSLIVKTSGRVKWLLSSRNIKDIERGFRSIEPSRRLSLELKENAENVSKSVDTYINKSIQDIEALEDDEELQTRTTETLRKKANGTFLWVTLVIEQLRNTDHRHVEEVVDQMPEGLENLYDLMIQRANSKLRQKDREACRILLSIVTTAERPLHLKELHVFICSQWEHYKVDYNMRDMKDMVKDLGSLLSIRDETVYFIHQSVKDYMVGNAAKTIFPKGIEYQHYKMAETSLDAMSCILRHNIYDLNDPQIRASAITPPSPDPLMPIAYCCVFWVEHLYRGCESRGFKTDKVFEDEEILHSFLKTNYLAWLESLALLRNLTEQGADAIQKLKNLATRKRGTNCLRTFISDAYHFFHSYKSVVRDSPLQLYHSAIVFEDRHSAIYKAFHQTVYVGFGRLPTVVKRPRRQFSLFHEIALGSYYGVIQVLYSPTTSAVCVLCTDGTISIYRTDTVKRVIELSVDKTCHHYVSFLPDFKHLVSVSYTGVVQTWSIDSGALVQQPERYTTRSVMISPGSTYVATGNPEGSINIWDGTSGECVQVLKRDDSNAPSPVFSPNSELIACKEGEQNDVRIWHLNTGKLIRLLEGQSKYSIYEMAFSDDSKYLVIGYSSAVVKVWCVESGKC</sequence>
<evidence type="ECO:0000313" key="5">
    <source>
        <dbReference type="Proteomes" id="UP000007115"/>
    </source>
</evidence>
<dbReference type="HOGENOM" id="CLU_000288_6_16_1"/>
<dbReference type="SUPFAM" id="SSF50998">
    <property type="entry name" value="Quinoprotein alcohol dehydrogenase-like"/>
    <property type="match status" value="1"/>
</dbReference>
<dbReference type="Proteomes" id="UP000007115">
    <property type="component" value="Unassembled WGS sequence"/>
</dbReference>
<keyword evidence="2" id="KW-0853">WD repeat</keyword>
<accession>G9N6A3</accession>
<dbReference type="RefSeq" id="XP_013951863.1">
    <property type="nucleotide sequence ID" value="XM_014096388.1"/>
</dbReference>
<evidence type="ECO:0000313" key="4">
    <source>
        <dbReference type="EMBL" id="EHK17665.1"/>
    </source>
</evidence>
<dbReference type="InParanoid" id="G9N6A3"/>
<protein>
    <recommendedName>
        <fullName evidence="3">NACHT domain-containing protein</fullName>
    </recommendedName>
</protein>
<dbReference type="eggNOG" id="KOG0275">
    <property type="taxonomic scope" value="Eukaryota"/>
</dbReference>
<feature type="non-terminal residue" evidence="4">
    <location>
        <position position="1"/>
    </location>
</feature>
<dbReference type="Pfam" id="PF00400">
    <property type="entry name" value="WD40"/>
    <property type="match status" value="1"/>
</dbReference>
<feature type="non-terminal residue" evidence="4">
    <location>
        <position position="795"/>
    </location>
</feature>
<evidence type="ECO:0000256" key="1">
    <source>
        <dbReference type="ARBA" id="ARBA00022737"/>
    </source>
</evidence>
<evidence type="ECO:0000256" key="2">
    <source>
        <dbReference type="PROSITE-ProRule" id="PRU00221"/>
    </source>
</evidence>
<evidence type="ECO:0000259" key="3">
    <source>
        <dbReference type="PROSITE" id="PS50837"/>
    </source>
</evidence>
<proteinExistence type="predicted"/>
<dbReference type="EMBL" id="ABDF02000088">
    <property type="protein sequence ID" value="EHK17665.1"/>
    <property type="molecule type" value="Genomic_DNA"/>
</dbReference>
<reference evidence="4 5" key="1">
    <citation type="journal article" date="2011" name="Genome Biol.">
        <title>Comparative genome sequence analysis underscores mycoparasitism as the ancestral life style of Trichoderma.</title>
        <authorList>
            <person name="Kubicek C.P."/>
            <person name="Herrera-Estrella A."/>
            <person name="Seidl-Seiboth V."/>
            <person name="Martinez D.A."/>
            <person name="Druzhinina I.S."/>
            <person name="Thon M."/>
            <person name="Zeilinger S."/>
            <person name="Casas-Flores S."/>
            <person name="Horwitz B.A."/>
            <person name="Mukherjee P.K."/>
            <person name="Mukherjee M."/>
            <person name="Kredics L."/>
            <person name="Alcaraz L.D."/>
            <person name="Aerts A."/>
            <person name="Antal Z."/>
            <person name="Atanasova L."/>
            <person name="Cervantes-Badillo M.G."/>
            <person name="Challacombe J."/>
            <person name="Chertkov O."/>
            <person name="McCluskey K."/>
            <person name="Coulpier F."/>
            <person name="Deshpande N."/>
            <person name="von Doehren H."/>
            <person name="Ebbole D.J."/>
            <person name="Esquivel-Naranjo E.U."/>
            <person name="Fekete E."/>
            <person name="Flipphi M."/>
            <person name="Glaser F."/>
            <person name="Gomez-Rodriguez E.Y."/>
            <person name="Gruber S."/>
            <person name="Han C."/>
            <person name="Henrissat B."/>
            <person name="Hermosa R."/>
            <person name="Hernandez-Onate M."/>
            <person name="Karaffa L."/>
            <person name="Kosti I."/>
            <person name="Le Crom S."/>
            <person name="Lindquist E."/>
            <person name="Lucas S."/>
            <person name="Luebeck M."/>
            <person name="Luebeck P.S."/>
            <person name="Margeot A."/>
            <person name="Metz B."/>
            <person name="Misra M."/>
            <person name="Nevalainen H."/>
            <person name="Omann M."/>
            <person name="Packer N."/>
            <person name="Perrone G."/>
            <person name="Uresti-Rivera E.E."/>
            <person name="Salamov A."/>
            <person name="Schmoll M."/>
            <person name="Seiboth B."/>
            <person name="Shapiro H."/>
            <person name="Sukno S."/>
            <person name="Tamayo-Ramos J.A."/>
            <person name="Tisch D."/>
            <person name="Wiest A."/>
            <person name="Wilkinson H.H."/>
            <person name="Zhang M."/>
            <person name="Coutinho P.M."/>
            <person name="Kenerley C.M."/>
            <person name="Monte E."/>
            <person name="Baker S.E."/>
            <person name="Grigoriev I.V."/>
        </authorList>
    </citation>
    <scope>NUCLEOTIDE SEQUENCE [LARGE SCALE GENOMIC DNA]</scope>
    <source>
        <strain evidence="5">Gv29-8 / FGSC 10586</strain>
    </source>
</reference>
<dbReference type="OMA" id="YLCWLES"/>
<dbReference type="VEuPathDB" id="FungiDB:TRIVIDRAFT_132488"/>
<dbReference type="SUPFAM" id="SSF52540">
    <property type="entry name" value="P-loop containing nucleoside triphosphate hydrolases"/>
    <property type="match status" value="1"/>
</dbReference>
<name>G9N6A3_HYPVG</name>
<keyword evidence="5" id="KW-1185">Reference proteome</keyword>
<dbReference type="SMART" id="SM00320">
    <property type="entry name" value="WD40"/>
    <property type="match status" value="5"/>
</dbReference>
<dbReference type="InterPro" id="IPR015943">
    <property type="entry name" value="WD40/YVTN_repeat-like_dom_sf"/>
</dbReference>
<gene>
    <name evidence="4" type="ORF">TRIVIDRAFT_132488</name>
</gene>
<dbReference type="STRING" id="413071.G9N6A3"/>
<dbReference type="Gene3D" id="2.130.10.10">
    <property type="entry name" value="YVTN repeat-like/Quinoprotein amine dehydrogenase"/>
    <property type="match status" value="1"/>
</dbReference>
<dbReference type="OrthoDB" id="4899858at2759"/>
<keyword evidence="1" id="KW-0677">Repeat</keyword>
<dbReference type="PROSITE" id="PS50082">
    <property type="entry name" value="WD_REPEATS_2"/>
    <property type="match status" value="1"/>
</dbReference>
<dbReference type="InterPro" id="IPR007111">
    <property type="entry name" value="NACHT_NTPase"/>
</dbReference>
<feature type="repeat" description="WD" evidence="2">
    <location>
        <begin position="680"/>
        <end position="712"/>
    </location>
</feature>
<dbReference type="InterPro" id="IPR001680">
    <property type="entry name" value="WD40_rpt"/>
</dbReference>